<gene>
    <name evidence="2" type="ORF">AB0I48_29740</name>
</gene>
<dbReference type="Proteomes" id="UP001551695">
    <property type="component" value="Unassembled WGS sequence"/>
</dbReference>
<protein>
    <recommendedName>
        <fullName evidence="1">DUF8017 domain-containing protein</fullName>
    </recommendedName>
</protein>
<dbReference type="Pfam" id="PF26056">
    <property type="entry name" value="DUF8017"/>
    <property type="match status" value="1"/>
</dbReference>
<evidence type="ECO:0000313" key="3">
    <source>
        <dbReference type="Proteomes" id="UP001551695"/>
    </source>
</evidence>
<reference evidence="2 3" key="1">
    <citation type="submission" date="2024-06" db="EMBL/GenBank/DDBJ databases">
        <title>The Natural Products Discovery Center: Release of the First 8490 Sequenced Strains for Exploring Actinobacteria Biosynthetic Diversity.</title>
        <authorList>
            <person name="Kalkreuter E."/>
            <person name="Kautsar S.A."/>
            <person name="Yang D."/>
            <person name="Bader C.D."/>
            <person name="Teijaro C.N."/>
            <person name="Fluegel L."/>
            <person name="Davis C.M."/>
            <person name="Simpson J.R."/>
            <person name="Lauterbach L."/>
            <person name="Steele A.D."/>
            <person name="Gui C."/>
            <person name="Meng S."/>
            <person name="Li G."/>
            <person name="Viehrig K."/>
            <person name="Ye F."/>
            <person name="Su P."/>
            <person name="Kiefer A.F."/>
            <person name="Nichols A."/>
            <person name="Cepeda A.J."/>
            <person name="Yan W."/>
            <person name="Fan B."/>
            <person name="Jiang Y."/>
            <person name="Adhikari A."/>
            <person name="Zheng C.-J."/>
            <person name="Schuster L."/>
            <person name="Cowan T.M."/>
            <person name="Smanski M.J."/>
            <person name="Chevrette M.G."/>
            <person name="De Carvalho L.P.S."/>
            <person name="Shen B."/>
        </authorList>
    </citation>
    <scope>NUCLEOTIDE SEQUENCE [LARGE SCALE GENOMIC DNA]</scope>
    <source>
        <strain evidence="2 3">NPDC050403</strain>
    </source>
</reference>
<evidence type="ECO:0000259" key="1">
    <source>
        <dbReference type="Pfam" id="PF26056"/>
    </source>
</evidence>
<dbReference type="InterPro" id="IPR058330">
    <property type="entry name" value="DUF8017"/>
</dbReference>
<dbReference type="EMBL" id="JBFAKC010000017">
    <property type="protein sequence ID" value="MEV0711748.1"/>
    <property type="molecule type" value="Genomic_DNA"/>
</dbReference>
<proteinExistence type="predicted"/>
<keyword evidence="3" id="KW-1185">Reference proteome</keyword>
<comment type="caution">
    <text evidence="2">The sequence shown here is derived from an EMBL/GenBank/DDBJ whole genome shotgun (WGS) entry which is preliminary data.</text>
</comment>
<dbReference type="RefSeq" id="WP_357788404.1">
    <property type="nucleotide sequence ID" value="NZ_JBFAKC010000017.1"/>
</dbReference>
<sequence length="168" mass="17099">MFGYGIPELDVRIAFDGGARYSNALCPGDQSAKHSAIAGIAGSPITDLTAAATDSARLWAFGMFGDDTTPLPVIALSDPVPSTVNSRPAVRVTATVNRTSCSDGRGGVVHALALPGNRGQPIVFIVGAEQGMPGAATDADLQKMLTSARAAGLTPAQCDQGNVVGTWC</sequence>
<accession>A0ABV3G296</accession>
<feature type="domain" description="DUF8017" evidence="1">
    <location>
        <begin position="11"/>
        <end position="151"/>
    </location>
</feature>
<organism evidence="2 3">
    <name type="scientific">Nocardia aurea</name>
    <dbReference type="NCBI Taxonomy" id="2144174"/>
    <lineage>
        <taxon>Bacteria</taxon>
        <taxon>Bacillati</taxon>
        <taxon>Actinomycetota</taxon>
        <taxon>Actinomycetes</taxon>
        <taxon>Mycobacteriales</taxon>
        <taxon>Nocardiaceae</taxon>
        <taxon>Nocardia</taxon>
    </lineage>
</organism>
<evidence type="ECO:0000313" key="2">
    <source>
        <dbReference type="EMBL" id="MEV0711748.1"/>
    </source>
</evidence>
<name>A0ABV3G296_9NOCA</name>